<evidence type="ECO:0000313" key="1">
    <source>
        <dbReference type="EMBL" id="KAH9424726.1"/>
    </source>
</evidence>
<dbReference type="Proteomes" id="UP000887458">
    <property type="component" value="Unassembled WGS sequence"/>
</dbReference>
<evidence type="ECO:0000313" key="2">
    <source>
        <dbReference type="Proteomes" id="UP000887458"/>
    </source>
</evidence>
<sequence length="65" mass="7657">MTRDLSCFCLPRRMNINCCFHFALFSPVIRKQQQPGANEGINIDIRNRFIFDKLPTCFLDFESIN</sequence>
<name>A0ABQ8JQ39_DERPT</name>
<reference evidence="1 2" key="2">
    <citation type="journal article" date="2022" name="Mol. Biol. Evol.">
        <title>Comparative Genomics Reveals Insights into the Divergent Evolution of Astigmatic Mites and Household Pest Adaptations.</title>
        <authorList>
            <person name="Xiong Q."/>
            <person name="Wan A.T."/>
            <person name="Liu X."/>
            <person name="Fung C.S."/>
            <person name="Xiao X."/>
            <person name="Malainual N."/>
            <person name="Hou J."/>
            <person name="Wang L."/>
            <person name="Wang M."/>
            <person name="Yang K.Y."/>
            <person name="Cui Y."/>
            <person name="Leung E.L."/>
            <person name="Nong W."/>
            <person name="Shin S.K."/>
            <person name="Au S.W."/>
            <person name="Jeong K.Y."/>
            <person name="Chew F.T."/>
            <person name="Hui J.H."/>
            <person name="Leung T.F."/>
            <person name="Tungtrongchitr A."/>
            <person name="Zhong N."/>
            <person name="Liu Z."/>
            <person name="Tsui S.K."/>
        </authorList>
    </citation>
    <scope>NUCLEOTIDE SEQUENCE [LARGE SCALE GENOMIC DNA]</scope>
    <source>
        <strain evidence="1">Derp</strain>
    </source>
</reference>
<organism evidence="1 2">
    <name type="scientific">Dermatophagoides pteronyssinus</name>
    <name type="common">European house dust mite</name>
    <dbReference type="NCBI Taxonomy" id="6956"/>
    <lineage>
        <taxon>Eukaryota</taxon>
        <taxon>Metazoa</taxon>
        <taxon>Ecdysozoa</taxon>
        <taxon>Arthropoda</taxon>
        <taxon>Chelicerata</taxon>
        <taxon>Arachnida</taxon>
        <taxon>Acari</taxon>
        <taxon>Acariformes</taxon>
        <taxon>Sarcoptiformes</taxon>
        <taxon>Astigmata</taxon>
        <taxon>Psoroptidia</taxon>
        <taxon>Analgoidea</taxon>
        <taxon>Pyroglyphidae</taxon>
        <taxon>Dermatophagoidinae</taxon>
        <taxon>Dermatophagoides</taxon>
    </lineage>
</organism>
<accession>A0ABQ8JQ39</accession>
<protein>
    <submittedName>
        <fullName evidence="1">Uncharacterized protein</fullName>
    </submittedName>
</protein>
<comment type="caution">
    <text evidence="1">The sequence shown here is derived from an EMBL/GenBank/DDBJ whole genome shotgun (WGS) entry which is preliminary data.</text>
</comment>
<gene>
    <name evidence="1" type="ORF">DERP_012710</name>
</gene>
<proteinExistence type="predicted"/>
<dbReference type="EMBL" id="NJHN03000026">
    <property type="protein sequence ID" value="KAH9424726.1"/>
    <property type="molecule type" value="Genomic_DNA"/>
</dbReference>
<keyword evidence="2" id="KW-1185">Reference proteome</keyword>
<reference evidence="1 2" key="1">
    <citation type="journal article" date="2018" name="J. Allergy Clin. Immunol.">
        <title>High-quality assembly of Dermatophagoides pteronyssinus genome and transcriptome reveals a wide range of novel allergens.</title>
        <authorList>
            <person name="Liu X.Y."/>
            <person name="Yang K.Y."/>
            <person name="Wang M.Q."/>
            <person name="Kwok J.S."/>
            <person name="Zeng X."/>
            <person name="Yang Z."/>
            <person name="Xiao X.J."/>
            <person name="Lau C.P."/>
            <person name="Li Y."/>
            <person name="Huang Z.M."/>
            <person name="Ba J.G."/>
            <person name="Yim A.K."/>
            <person name="Ouyang C.Y."/>
            <person name="Ngai S.M."/>
            <person name="Chan T.F."/>
            <person name="Leung E.L."/>
            <person name="Liu L."/>
            <person name="Liu Z.G."/>
            <person name="Tsui S.K."/>
        </authorList>
    </citation>
    <scope>NUCLEOTIDE SEQUENCE [LARGE SCALE GENOMIC DNA]</scope>
    <source>
        <strain evidence="1">Derp</strain>
    </source>
</reference>